<keyword evidence="2" id="KW-1185">Reference proteome</keyword>
<organism evidence="1 2">
    <name type="scientific">Coffea canephora</name>
    <name type="common">Robusta coffee</name>
    <dbReference type="NCBI Taxonomy" id="49390"/>
    <lineage>
        <taxon>Eukaryota</taxon>
        <taxon>Viridiplantae</taxon>
        <taxon>Streptophyta</taxon>
        <taxon>Embryophyta</taxon>
        <taxon>Tracheophyta</taxon>
        <taxon>Spermatophyta</taxon>
        <taxon>Magnoliopsida</taxon>
        <taxon>eudicotyledons</taxon>
        <taxon>Gunneridae</taxon>
        <taxon>Pentapetalae</taxon>
        <taxon>asterids</taxon>
        <taxon>lamiids</taxon>
        <taxon>Gentianales</taxon>
        <taxon>Rubiaceae</taxon>
        <taxon>Ixoroideae</taxon>
        <taxon>Gardenieae complex</taxon>
        <taxon>Bertiereae - Coffeeae clade</taxon>
        <taxon>Coffeeae</taxon>
        <taxon>Coffea</taxon>
    </lineage>
</organism>
<protein>
    <submittedName>
        <fullName evidence="1">DH200=94 genomic scaffold, scaffold_171</fullName>
    </submittedName>
</protein>
<name>A0A068VAN6_COFCA</name>
<evidence type="ECO:0000313" key="2">
    <source>
        <dbReference type="Proteomes" id="UP000295252"/>
    </source>
</evidence>
<reference evidence="2" key="1">
    <citation type="journal article" date="2014" name="Science">
        <title>The coffee genome provides insight into the convergent evolution of caffeine biosynthesis.</title>
        <authorList>
            <person name="Denoeud F."/>
            <person name="Carretero-Paulet L."/>
            <person name="Dereeper A."/>
            <person name="Droc G."/>
            <person name="Guyot R."/>
            <person name="Pietrella M."/>
            <person name="Zheng C."/>
            <person name="Alberti A."/>
            <person name="Anthony F."/>
            <person name="Aprea G."/>
            <person name="Aury J.M."/>
            <person name="Bento P."/>
            <person name="Bernard M."/>
            <person name="Bocs S."/>
            <person name="Campa C."/>
            <person name="Cenci A."/>
            <person name="Combes M.C."/>
            <person name="Crouzillat D."/>
            <person name="Da Silva C."/>
            <person name="Daddiego L."/>
            <person name="De Bellis F."/>
            <person name="Dussert S."/>
            <person name="Garsmeur O."/>
            <person name="Gayraud T."/>
            <person name="Guignon V."/>
            <person name="Jahn K."/>
            <person name="Jamilloux V."/>
            <person name="Joet T."/>
            <person name="Labadie K."/>
            <person name="Lan T."/>
            <person name="Leclercq J."/>
            <person name="Lepelley M."/>
            <person name="Leroy T."/>
            <person name="Li L.T."/>
            <person name="Librado P."/>
            <person name="Lopez L."/>
            <person name="Munoz A."/>
            <person name="Noel B."/>
            <person name="Pallavicini A."/>
            <person name="Perrotta G."/>
            <person name="Poncet V."/>
            <person name="Pot D."/>
            <person name="Priyono X."/>
            <person name="Rigoreau M."/>
            <person name="Rouard M."/>
            <person name="Rozas J."/>
            <person name="Tranchant-Dubreuil C."/>
            <person name="VanBuren R."/>
            <person name="Zhang Q."/>
            <person name="Andrade A.C."/>
            <person name="Argout X."/>
            <person name="Bertrand B."/>
            <person name="de Kochko A."/>
            <person name="Graziosi G."/>
            <person name="Henry R.J."/>
            <person name="Jayarama X."/>
            <person name="Ming R."/>
            <person name="Nagai C."/>
            <person name="Rounsley S."/>
            <person name="Sankoff D."/>
            <person name="Giuliano G."/>
            <person name="Albert V.A."/>
            <person name="Wincker P."/>
            <person name="Lashermes P."/>
        </authorList>
    </citation>
    <scope>NUCLEOTIDE SEQUENCE [LARGE SCALE GENOMIC DNA]</scope>
    <source>
        <strain evidence="2">cv. DH200-94</strain>
    </source>
</reference>
<dbReference type="AlphaFoldDB" id="A0A068VAN6"/>
<dbReference type="Proteomes" id="UP000295252">
    <property type="component" value="Unassembled WGS sequence"/>
</dbReference>
<proteinExistence type="predicted"/>
<dbReference type="InParanoid" id="A0A068VAN6"/>
<dbReference type="Gramene" id="CDP17657">
    <property type="protein sequence ID" value="CDP17657"/>
    <property type="gene ID" value="GSCOC_T00012227001"/>
</dbReference>
<evidence type="ECO:0000313" key="1">
    <source>
        <dbReference type="EMBL" id="CDP17657.1"/>
    </source>
</evidence>
<accession>A0A068VAN6</accession>
<gene>
    <name evidence="1" type="ORF">GSCOC_T00012227001</name>
</gene>
<dbReference type="EMBL" id="HG739255">
    <property type="protein sequence ID" value="CDP17657.1"/>
    <property type="molecule type" value="Genomic_DNA"/>
</dbReference>
<sequence>MSLRPQCCLQPQLSVLGLLQLTIQVLQQQLLLLISNRLWLERTKIKNREAAAKAHEKKQFLQGHKRIDVHPQPLKSTISGAK</sequence>